<feature type="active site" description="Proton donor; for delta-elimination activity" evidence="15">
    <location>
        <position position="263"/>
    </location>
</feature>
<feature type="active site" description="Proton donor; for beta-elimination activity" evidence="15">
    <location>
        <position position="58"/>
    </location>
</feature>
<dbReference type="HAMAP" id="MF_00103">
    <property type="entry name" value="Fapy_DNA_glycosyl"/>
    <property type="match status" value="1"/>
</dbReference>
<dbReference type="GO" id="GO:0008270">
    <property type="term" value="F:zinc ion binding"/>
    <property type="evidence" value="ECO:0007669"/>
    <property type="project" value="UniProtKB-UniRule"/>
</dbReference>
<comment type="caution">
    <text evidence="15">Lacks conserved residue(s) required for the propagation of feature annotation.</text>
</comment>
<dbReference type="PANTHER" id="PTHR22993">
    <property type="entry name" value="FORMAMIDOPYRIMIDINE-DNA GLYCOSYLASE"/>
    <property type="match status" value="1"/>
</dbReference>
<dbReference type="EMBL" id="BLSA01000001">
    <property type="protein sequence ID" value="GFP31703.1"/>
    <property type="molecule type" value="Genomic_DNA"/>
</dbReference>
<evidence type="ECO:0000256" key="13">
    <source>
        <dbReference type="ARBA" id="ARBA00023295"/>
    </source>
</evidence>
<feature type="domain" description="Formamidopyrimidine-DNA glycosylase catalytic" evidence="17">
    <location>
        <begin position="2"/>
        <end position="116"/>
    </location>
</feature>
<keyword evidence="11 15" id="KW-0456">Lyase</keyword>
<comment type="caution">
    <text evidence="18">The sequence shown here is derived from an EMBL/GenBank/DDBJ whole genome shotgun (WGS) entry which is preliminary data.</text>
</comment>
<feature type="active site" description="Proton donor" evidence="15">
    <location>
        <position position="3"/>
    </location>
</feature>
<dbReference type="EMBL" id="BLRY01000275">
    <property type="protein sequence ID" value="GFP28551.1"/>
    <property type="molecule type" value="Genomic_DNA"/>
</dbReference>
<dbReference type="InterPro" id="IPR015886">
    <property type="entry name" value="H2TH_FPG"/>
</dbReference>
<dbReference type="Pfam" id="PF01149">
    <property type="entry name" value="Fapy_DNA_glyco"/>
    <property type="match status" value="1"/>
</dbReference>
<comment type="catalytic activity">
    <reaction evidence="14 15">
        <text>2'-deoxyribonucleotide-(2'-deoxyribose 5'-phosphate)-2'-deoxyribonucleotide-DNA = a 3'-end 2'-deoxyribonucleotide-(2,3-dehydro-2,3-deoxyribose 5'-phosphate)-DNA + a 5'-end 5'-phospho-2'-deoxyribonucleoside-DNA + H(+)</text>
        <dbReference type="Rhea" id="RHEA:66592"/>
        <dbReference type="Rhea" id="RHEA-COMP:13180"/>
        <dbReference type="Rhea" id="RHEA-COMP:16897"/>
        <dbReference type="Rhea" id="RHEA-COMP:17067"/>
        <dbReference type="ChEBI" id="CHEBI:15378"/>
        <dbReference type="ChEBI" id="CHEBI:136412"/>
        <dbReference type="ChEBI" id="CHEBI:157695"/>
        <dbReference type="ChEBI" id="CHEBI:167181"/>
        <dbReference type="EC" id="4.2.99.18"/>
    </reaction>
</comment>
<protein>
    <recommendedName>
        <fullName evidence="15">Formamidopyrimidine-DNA glycosylase</fullName>
        <shortName evidence="15">Fapy-DNA glycosylase</shortName>
        <ecNumber evidence="15">3.2.2.23</ecNumber>
    </recommendedName>
    <alternativeName>
        <fullName evidence="15">DNA-(apurinic or apyrimidinic site) lyase MutM</fullName>
        <shortName evidence="15">AP lyase MutM</shortName>
        <ecNumber evidence="15">4.2.99.18</ecNumber>
    </alternativeName>
</protein>
<keyword evidence="8 15" id="KW-0862">Zinc</keyword>
<dbReference type="Pfam" id="PF06827">
    <property type="entry name" value="zf-FPG_IleRS"/>
    <property type="match status" value="1"/>
</dbReference>
<comment type="subunit">
    <text evidence="3 15">Monomer.</text>
</comment>
<comment type="cofactor">
    <cofactor evidence="15">
        <name>Zn(2+)</name>
        <dbReference type="ChEBI" id="CHEBI:29105"/>
    </cofactor>
    <text evidence="15">Binds 1 zinc ion per subunit.</text>
</comment>
<gene>
    <name evidence="15" type="primary">mutM</name>
    <name evidence="15" type="synonym">fpg</name>
    <name evidence="18" type="ORF">HKBW3S33_01965</name>
    <name evidence="19" type="ORF">HKBW3S42_00010</name>
</gene>
<evidence type="ECO:0000259" key="16">
    <source>
        <dbReference type="PROSITE" id="PS51066"/>
    </source>
</evidence>
<keyword evidence="10 15" id="KW-0234">DNA repair</keyword>
<keyword evidence="13 15" id="KW-0326">Glycosidase</keyword>
<dbReference type="FunFam" id="1.10.8.50:FF:000003">
    <property type="entry name" value="Formamidopyrimidine-DNA glycosylase"/>
    <property type="match status" value="1"/>
</dbReference>
<evidence type="ECO:0000256" key="14">
    <source>
        <dbReference type="ARBA" id="ARBA00044632"/>
    </source>
</evidence>
<dbReference type="PROSITE" id="PS01242">
    <property type="entry name" value="ZF_FPG_1"/>
    <property type="match status" value="1"/>
</dbReference>
<comment type="catalytic activity">
    <reaction evidence="1 15">
        <text>Hydrolysis of DNA containing ring-opened 7-methylguanine residues, releasing 2,6-diamino-4-hydroxy-5-(N-methyl)formamidopyrimidine.</text>
        <dbReference type="EC" id="3.2.2.23"/>
    </reaction>
</comment>
<evidence type="ECO:0000256" key="9">
    <source>
        <dbReference type="ARBA" id="ARBA00023125"/>
    </source>
</evidence>
<keyword evidence="7 15" id="KW-0378">Hydrolase</keyword>
<evidence type="ECO:0000256" key="3">
    <source>
        <dbReference type="ARBA" id="ARBA00011245"/>
    </source>
</evidence>
<evidence type="ECO:0000256" key="5">
    <source>
        <dbReference type="ARBA" id="ARBA00022763"/>
    </source>
</evidence>
<dbReference type="Gene3D" id="3.20.190.10">
    <property type="entry name" value="MutM-like, N-terminal"/>
    <property type="match status" value="1"/>
</dbReference>
<dbReference type="PROSITE" id="PS51066">
    <property type="entry name" value="ZF_FPG_2"/>
    <property type="match status" value="1"/>
</dbReference>
<dbReference type="PROSITE" id="PS51068">
    <property type="entry name" value="FPG_CAT"/>
    <property type="match status" value="1"/>
</dbReference>
<dbReference type="GO" id="GO:0006979">
    <property type="term" value="P:response to oxidative stress"/>
    <property type="evidence" value="ECO:0007669"/>
    <property type="project" value="UniProtKB-ARBA"/>
</dbReference>
<evidence type="ECO:0000256" key="11">
    <source>
        <dbReference type="ARBA" id="ARBA00023239"/>
    </source>
</evidence>
<dbReference type="InterPro" id="IPR000214">
    <property type="entry name" value="Znf_DNA_glyclase/AP_lyase"/>
</dbReference>
<dbReference type="SUPFAM" id="SSF57716">
    <property type="entry name" value="Glucocorticoid receptor-like (DNA-binding domain)"/>
    <property type="match status" value="1"/>
</dbReference>
<dbReference type="EC" id="4.2.99.18" evidence="15"/>
<feature type="binding site" evidence="15">
    <location>
        <position position="113"/>
    </location>
    <ligand>
        <name>DNA</name>
        <dbReference type="ChEBI" id="CHEBI:16991"/>
    </ligand>
</feature>
<sequence length="284" mass="32353">MPELPEVETIVQGLKEKIAGQRISRVTLNLPKIVRSDLKEFLSSLPGQVIERVWRRGKFIIIDLSRDHSLIVHLGMTGQLTYVSSAAPLLKYTHLTLQLENNDLHQLRYRDLRQFGYIRLVDSGQLKGVESLAKLGPEPFELTLEQFIRLIGAHRGRIKPLLLDQGVIAGIGNIYADEILYRAQIHPRRPADSLTPLHLKKIYHAMREVLVAAIEKRGSSVQDYVTSDGEAGEYQRLHQVYHRQGQPCFRCGALIAREKVGGRSTHYCPRCQRYIVYTMKGARI</sequence>
<evidence type="ECO:0000313" key="18">
    <source>
        <dbReference type="EMBL" id="GFP28551.1"/>
    </source>
</evidence>
<dbReference type="SUPFAM" id="SSF46946">
    <property type="entry name" value="S13-like H2TH domain"/>
    <property type="match status" value="1"/>
</dbReference>
<keyword evidence="9 15" id="KW-0238">DNA-binding</keyword>
<dbReference type="GO" id="GO:0034039">
    <property type="term" value="F:8-oxo-7,8-dihydroguanine DNA N-glycosylase activity"/>
    <property type="evidence" value="ECO:0007669"/>
    <property type="project" value="TreeGrafter"/>
</dbReference>
<dbReference type="SMART" id="SM00898">
    <property type="entry name" value="Fapy_DNA_glyco"/>
    <property type="match status" value="1"/>
</dbReference>
<dbReference type="NCBIfam" id="TIGR00577">
    <property type="entry name" value="fpg"/>
    <property type="match status" value="1"/>
</dbReference>
<evidence type="ECO:0000313" key="19">
    <source>
        <dbReference type="EMBL" id="GFP31703.1"/>
    </source>
</evidence>
<evidence type="ECO:0000259" key="17">
    <source>
        <dbReference type="PROSITE" id="PS51068"/>
    </source>
</evidence>
<evidence type="ECO:0000256" key="10">
    <source>
        <dbReference type="ARBA" id="ARBA00023204"/>
    </source>
</evidence>
<dbReference type="AlphaFoldDB" id="A0A6V8PCD4"/>
<feature type="domain" description="FPG-type" evidence="16">
    <location>
        <begin position="239"/>
        <end position="273"/>
    </location>
</feature>
<evidence type="ECO:0000256" key="8">
    <source>
        <dbReference type="ARBA" id="ARBA00022833"/>
    </source>
</evidence>
<comment type="function">
    <text evidence="15">Involved in base excision repair of DNA damaged by oxidation or by mutagenic agents. Acts as DNA glycosylase that recognizes and removes damaged bases. Has a preference for oxidized purines, such as 7,8-dihydro-8-oxoguanine (8-oxoG). Has AP (apurinic/apyrimidinic) lyase activity and introduces nicks in the DNA strand. Cleaves the DNA backbone by beta-delta elimination to generate a single-strand break at the site of the removed base with both 3'- and 5'-phosphates.</text>
</comment>
<keyword evidence="4 15" id="KW-0479">Metal-binding</keyword>
<dbReference type="Gene3D" id="1.10.8.50">
    <property type="match status" value="1"/>
</dbReference>
<evidence type="ECO:0000256" key="7">
    <source>
        <dbReference type="ARBA" id="ARBA00022801"/>
    </source>
</evidence>
<dbReference type="Pfam" id="PF06831">
    <property type="entry name" value="H2TH"/>
    <property type="match status" value="1"/>
</dbReference>
<reference evidence="20 21" key="1">
    <citation type="journal article" date="2020" name="Front. Microbiol.">
        <title>Single-cell genomics of novel Actinobacteria with the Wood-Ljungdahl pathway discovered in a serpentinizing system.</title>
        <authorList>
            <person name="Merino N."/>
            <person name="Kawai M."/>
            <person name="Boyd E.S."/>
            <person name="Colman D.R."/>
            <person name="McGlynn S.E."/>
            <person name="Nealson K.H."/>
            <person name="Kurokawa K."/>
            <person name="Hongoh Y."/>
        </authorList>
    </citation>
    <scope>NUCLEOTIDE SEQUENCE [LARGE SCALE GENOMIC DNA]</scope>
    <source>
        <strain evidence="18 21">S33</strain>
        <strain evidence="19 20">S42</strain>
    </source>
</reference>
<dbReference type="InterPro" id="IPR015887">
    <property type="entry name" value="DNA_glyclase_Znf_dom_DNA_BS"/>
</dbReference>
<proteinExistence type="inferred from homology"/>
<dbReference type="InterPro" id="IPR020629">
    <property type="entry name" value="FPG_Glyclase"/>
</dbReference>
<evidence type="ECO:0000313" key="20">
    <source>
        <dbReference type="Proteomes" id="UP000568877"/>
    </source>
</evidence>
<dbReference type="InterPro" id="IPR012319">
    <property type="entry name" value="FPG_cat"/>
</dbReference>
<dbReference type="SUPFAM" id="SSF81624">
    <property type="entry name" value="N-terminal domain of MutM-like DNA repair proteins"/>
    <property type="match status" value="1"/>
</dbReference>
<evidence type="ECO:0000256" key="12">
    <source>
        <dbReference type="ARBA" id="ARBA00023268"/>
    </source>
</evidence>
<evidence type="ECO:0000256" key="4">
    <source>
        <dbReference type="ARBA" id="ARBA00022723"/>
    </source>
</evidence>
<dbReference type="InterPro" id="IPR010663">
    <property type="entry name" value="Znf_FPG/IleRS"/>
</dbReference>
<feature type="active site" description="Schiff-base intermediate with DNA" evidence="15">
    <location>
        <position position="2"/>
    </location>
</feature>
<keyword evidence="12 15" id="KW-0511">Multifunctional enzyme</keyword>
<evidence type="ECO:0000256" key="1">
    <source>
        <dbReference type="ARBA" id="ARBA00001668"/>
    </source>
</evidence>
<dbReference type="EC" id="3.2.2.23" evidence="15"/>
<dbReference type="InterPro" id="IPR010979">
    <property type="entry name" value="Ribosomal_uS13-like_H2TH"/>
</dbReference>
<dbReference type="GO" id="GO:0003684">
    <property type="term" value="F:damaged DNA binding"/>
    <property type="evidence" value="ECO:0007669"/>
    <property type="project" value="InterPro"/>
</dbReference>
<evidence type="ECO:0000313" key="21">
    <source>
        <dbReference type="Proteomes" id="UP000591948"/>
    </source>
</evidence>
<dbReference type="NCBIfam" id="NF002211">
    <property type="entry name" value="PRK01103.1"/>
    <property type="match status" value="1"/>
</dbReference>
<comment type="similarity">
    <text evidence="2 15">Belongs to the FPG family.</text>
</comment>
<dbReference type="InterPro" id="IPR035937">
    <property type="entry name" value="FPG_N"/>
</dbReference>
<dbReference type="CDD" id="cd08966">
    <property type="entry name" value="EcFpg-like_N"/>
    <property type="match status" value="1"/>
</dbReference>
<dbReference type="GO" id="GO:0006284">
    <property type="term" value="P:base-excision repair"/>
    <property type="evidence" value="ECO:0007669"/>
    <property type="project" value="InterPro"/>
</dbReference>
<dbReference type="Proteomes" id="UP000591948">
    <property type="component" value="Unassembled WGS sequence"/>
</dbReference>
<dbReference type="GO" id="GO:0140078">
    <property type="term" value="F:class I DNA-(apurinic or apyrimidinic site) endonuclease activity"/>
    <property type="evidence" value="ECO:0007669"/>
    <property type="project" value="UniProtKB-EC"/>
</dbReference>
<evidence type="ECO:0000256" key="15">
    <source>
        <dbReference type="HAMAP-Rule" id="MF_00103"/>
    </source>
</evidence>
<keyword evidence="21" id="KW-1185">Reference proteome</keyword>
<dbReference type="PANTHER" id="PTHR22993:SF9">
    <property type="entry name" value="FORMAMIDOPYRIMIDINE-DNA GLYCOSYLASE"/>
    <property type="match status" value="1"/>
</dbReference>
<evidence type="ECO:0000256" key="2">
    <source>
        <dbReference type="ARBA" id="ARBA00009409"/>
    </source>
</evidence>
<accession>A0A6V8PCD4</accession>
<keyword evidence="5 15" id="KW-0227">DNA damage</keyword>
<evidence type="ECO:0000256" key="6">
    <source>
        <dbReference type="ARBA" id="ARBA00022771"/>
    </source>
</evidence>
<keyword evidence="6 15" id="KW-0863">Zinc-finger</keyword>
<dbReference type="SMART" id="SM01232">
    <property type="entry name" value="H2TH"/>
    <property type="match status" value="1"/>
</dbReference>
<dbReference type="RefSeq" id="WP_176233908.1">
    <property type="nucleotide sequence ID" value="NZ_BLRY01000275.1"/>
</dbReference>
<name>A0A6V8PCD4_9ACTN</name>
<organism evidence="18 21">
    <name type="scientific">Candidatus Hakubella thermalkaliphila</name>
    <dbReference type="NCBI Taxonomy" id="2754717"/>
    <lineage>
        <taxon>Bacteria</taxon>
        <taxon>Bacillati</taxon>
        <taxon>Actinomycetota</taxon>
        <taxon>Actinomycetota incertae sedis</taxon>
        <taxon>Candidatus Hakubellales</taxon>
        <taxon>Candidatus Hakubellaceae</taxon>
        <taxon>Candidatus Hakubella</taxon>
    </lineage>
</organism>
<dbReference type="GO" id="GO:0003690">
    <property type="term" value="F:double-stranded DNA binding"/>
    <property type="evidence" value="ECO:0007669"/>
    <property type="project" value="UniProtKB-ARBA"/>
</dbReference>
<dbReference type="Proteomes" id="UP000568877">
    <property type="component" value="Unassembled WGS sequence"/>
</dbReference>